<sequence length="398" mass="44531">MSLTLVQRFQQRQQKTKSPADRYDVTVNSPKSVNILDTKDKFYVHSLEGCQTSVYRLSDFKPLAVVNHMFDRRNQHLFSETAYFDYKFKTRKSSLNVFAGKPVESCFSHNGKYLWVTYYRRSYDQNAIDPSALCVIDTDADTIVRVMPTAPLPKMIACSPDSRTIAVTHWGDNTMALIDVSSRDPKAWKYLKNITIDRRLFFKFDENDAVKIDRDNNCGHCLRGTVFSPDNNFVLIGKMGGNGIAVIDAVKQKYIGTLAGMKQNLRHLVIKHGYIYCSINKTGFVQQASLDDFLTHAAKNTGKLFTAWKSVYVGEGARTVVVSPNGKYVFAAVNNKSKIAVVRTADMKVIAECAADSYPVGMDISEDGKTLIVTAQGKSGNGGNSVMIYSIKNNRLKV</sequence>
<dbReference type="InterPro" id="IPR011048">
    <property type="entry name" value="Haem_d1_sf"/>
</dbReference>
<gene>
    <name evidence="1" type="ORF">ACFO6W_11450</name>
</gene>
<dbReference type="InterPro" id="IPR015943">
    <property type="entry name" value="WD40/YVTN_repeat-like_dom_sf"/>
</dbReference>
<evidence type="ECO:0000313" key="1">
    <source>
        <dbReference type="EMBL" id="MFC4674312.1"/>
    </source>
</evidence>
<evidence type="ECO:0000313" key="2">
    <source>
        <dbReference type="Proteomes" id="UP001596023"/>
    </source>
</evidence>
<comment type="caution">
    <text evidence="1">The sequence shown here is derived from an EMBL/GenBank/DDBJ whole genome shotgun (WGS) entry which is preliminary data.</text>
</comment>
<name>A0ABV9KWA3_9BACT</name>
<reference evidence="2" key="1">
    <citation type="journal article" date="2019" name="Int. J. Syst. Evol. Microbiol.">
        <title>The Global Catalogue of Microorganisms (GCM) 10K type strain sequencing project: providing services to taxonomists for standard genome sequencing and annotation.</title>
        <authorList>
            <consortium name="The Broad Institute Genomics Platform"/>
            <consortium name="The Broad Institute Genome Sequencing Center for Infectious Disease"/>
            <person name="Wu L."/>
            <person name="Ma J."/>
        </authorList>
    </citation>
    <scope>NUCLEOTIDE SEQUENCE [LARGE SCALE GENOMIC DNA]</scope>
    <source>
        <strain evidence="2">CCUG 66188</strain>
    </source>
</reference>
<dbReference type="SUPFAM" id="SSF51004">
    <property type="entry name" value="C-terminal (heme d1) domain of cytochrome cd1-nitrite reductase"/>
    <property type="match status" value="1"/>
</dbReference>
<dbReference type="EMBL" id="JBHSGN010000072">
    <property type="protein sequence ID" value="MFC4674312.1"/>
    <property type="molecule type" value="Genomic_DNA"/>
</dbReference>
<dbReference type="RefSeq" id="WP_379996492.1">
    <property type="nucleotide sequence ID" value="NZ_JBHSGN010000072.1"/>
</dbReference>
<accession>A0ABV9KWA3</accession>
<dbReference type="PANTHER" id="PTHR47197:SF3">
    <property type="entry name" value="DIHYDRO-HEME D1 DEHYDROGENASE"/>
    <property type="match status" value="1"/>
</dbReference>
<organism evidence="1 2">
    <name type="scientific">Dysgonomonas termitidis</name>
    <dbReference type="NCBI Taxonomy" id="1516126"/>
    <lineage>
        <taxon>Bacteria</taxon>
        <taxon>Pseudomonadati</taxon>
        <taxon>Bacteroidota</taxon>
        <taxon>Bacteroidia</taxon>
        <taxon>Bacteroidales</taxon>
        <taxon>Dysgonomonadaceae</taxon>
        <taxon>Dysgonomonas</taxon>
    </lineage>
</organism>
<proteinExistence type="predicted"/>
<dbReference type="InterPro" id="IPR051200">
    <property type="entry name" value="Host-pathogen_enzymatic-act"/>
</dbReference>
<dbReference type="PANTHER" id="PTHR47197">
    <property type="entry name" value="PROTEIN NIRF"/>
    <property type="match status" value="1"/>
</dbReference>
<dbReference type="Gene3D" id="2.130.10.10">
    <property type="entry name" value="YVTN repeat-like/Quinoprotein amine dehydrogenase"/>
    <property type="match status" value="2"/>
</dbReference>
<protein>
    <submittedName>
        <fullName evidence="1">YncE family protein</fullName>
    </submittedName>
</protein>
<keyword evidence="2" id="KW-1185">Reference proteome</keyword>
<dbReference type="Proteomes" id="UP001596023">
    <property type="component" value="Unassembled WGS sequence"/>
</dbReference>